<dbReference type="RefSeq" id="WP_373869850.1">
    <property type="nucleotide sequence ID" value="NZ_BMIF01000001.1"/>
</dbReference>
<dbReference type="AlphaFoldDB" id="A0A916VXT9"/>
<dbReference type="Pfam" id="PF20109">
    <property type="entry name" value="Trans_reg_dom"/>
    <property type="match status" value="1"/>
</dbReference>
<evidence type="ECO:0000313" key="3">
    <source>
        <dbReference type="EMBL" id="GGA51629.1"/>
    </source>
</evidence>
<dbReference type="InterPro" id="IPR045465">
    <property type="entry name" value="Trans_reg_dom"/>
</dbReference>
<reference evidence="3" key="1">
    <citation type="journal article" date="2014" name="Int. J. Syst. Evol. Microbiol.">
        <title>Complete genome sequence of Corynebacterium casei LMG S-19264T (=DSM 44701T), isolated from a smear-ripened cheese.</title>
        <authorList>
            <consortium name="US DOE Joint Genome Institute (JGI-PGF)"/>
            <person name="Walter F."/>
            <person name="Albersmeier A."/>
            <person name="Kalinowski J."/>
            <person name="Ruckert C."/>
        </authorList>
    </citation>
    <scope>NUCLEOTIDE SEQUENCE</scope>
    <source>
        <strain evidence="3">CGMCC 1.15320</strain>
    </source>
</reference>
<organism evidence="3 4">
    <name type="scientific">Nitratireductor aestuarii</name>
    <dbReference type="NCBI Taxonomy" id="1735103"/>
    <lineage>
        <taxon>Bacteria</taxon>
        <taxon>Pseudomonadati</taxon>
        <taxon>Pseudomonadota</taxon>
        <taxon>Alphaproteobacteria</taxon>
        <taxon>Hyphomicrobiales</taxon>
        <taxon>Phyllobacteriaceae</taxon>
        <taxon>Nitratireductor</taxon>
    </lineage>
</organism>
<gene>
    <name evidence="3" type="ORF">GCM10011385_01180</name>
</gene>
<feature type="compositionally biased region" description="Basic and acidic residues" evidence="1">
    <location>
        <begin position="69"/>
        <end position="87"/>
    </location>
</feature>
<dbReference type="Proteomes" id="UP000636264">
    <property type="component" value="Unassembled WGS sequence"/>
</dbReference>
<feature type="domain" description="Transcriptional regulator-like" evidence="2">
    <location>
        <begin position="7"/>
        <end position="65"/>
    </location>
</feature>
<evidence type="ECO:0000313" key="4">
    <source>
        <dbReference type="Proteomes" id="UP000636264"/>
    </source>
</evidence>
<proteinExistence type="predicted"/>
<comment type="caution">
    <text evidence="3">The sequence shown here is derived from an EMBL/GenBank/DDBJ whole genome shotgun (WGS) entry which is preliminary data.</text>
</comment>
<feature type="region of interest" description="Disordered" evidence="1">
    <location>
        <begin position="66"/>
        <end position="104"/>
    </location>
</feature>
<evidence type="ECO:0000256" key="1">
    <source>
        <dbReference type="SAM" id="MobiDB-lite"/>
    </source>
</evidence>
<evidence type="ECO:0000259" key="2">
    <source>
        <dbReference type="Pfam" id="PF20109"/>
    </source>
</evidence>
<dbReference type="EMBL" id="BMIF01000001">
    <property type="protein sequence ID" value="GGA51629.1"/>
    <property type="molecule type" value="Genomic_DNA"/>
</dbReference>
<keyword evidence="4" id="KW-1185">Reference proteome</keyword>
<accession>A0A916VXT9</accession>
<protein>
    <recommendedName>
        <fullName evidence="2">Transcriptional regulator-like domain-containing protein</fullName>
    </recommendedName>
</protein>
<name>A0A916VXT9_9HYPH</name>
<reference evidence="3" key="2">
    <citation type="submission" date="2020-09" db="EMBL/GenBank/DDBJ databases">
        <authorList>
            <person name="Sun Q."/>
            <person name="Zhou Y."/>
        </authorList>
    </citation>
    <scope>NUCLEOTIDE SEQUENCE</scope>
    <source>
        <strain evidence="3">CGMCC 1.15320</strain>
    </source>
</reference>
<sequence length="104" mass="11787">MSQDDSWRSGTAYDYVDALTPSQLAWEFLRRNPEYKKAFQKLVSSGRISPQDAVDFTKQWGLRFPGRAAADRDRPADLLDPRNRPGRDPAPARVRLARTVSSHG</sequence>